<proteinExistence type="predicted"/>
<evidence type="ECO:0000313" key="1">
    <source>
        <dbReference type="EMBL" id="MCU7549603.1"/>
    </source>
</evidence>
<name>A0A9X2XXR3_9BACT</name>
<dbReference type="GO" id="GO:0016853">
    <property type="term" value="F:isomerase activity"/>
    <property type="evidence" value="ECO:0007669"/>
    <property type="project" value="UniProtKB-KW"/>
</dbReference>
<dbReference type="EMBL" id="JAOTIF010000006">
    <property type="protein sequence ID" value="MCU7549603.1"/>
    <property type="molecule type" value="Genomic_DNA"/>
</dbReference>
<dbReference type="AlphaFoldDB" id="A0A9X2XXR3"/>
<dbReference type="SUPFAM" id="SSF51658">
    <property type="entry name" value="Xylose isomerase-like"/>
    <property type="match status" value="1"/>
</dbReference>
<dbReference type="Gene3D" id="3.20.20.150">
    <property type="entry name" value="Divalent-metal-dependent TIM barrel enzymes"/>
    <property type="match status" value="1"/>
</dbReference>
<reference evidence="1" key="1">
    <citation type="submission" date="2022-09" db="EMBL/GenBank/DDBJ databases">
        <authorList>
            <person name="Yuan C."/>
            <person name="Ke Z."/>
        </authorList>
    </citation>
    <scope>NUCLEOTIDE SEQUENCE</scope>
    <source>
        <strain evidence="1">LB-8</strain>
    </source>
</reference>
<reference evidence="1" key="2">
    <citation type="submission" date="2023-04" db="EMBL/GenBank/DDBJ databases">
        <title>Paracnuella aquatica gen. nov., sp. nov., a member of the family Chitinophagaceae isolated from a hot spring.</title>
        <authorList>
            <person name="Wang C."/>
        </authorList>
    </citation>
    <scope>NUCLEOTIDE SEQUENCE</scope>
    <source>
        <strain evidence="1">LB-8</strain>
    </source>
</reference>
<dbReference type="InterPro" id="IPR036237">
    <property type="entry name" value="Xyl_isomerase-like_sf"/>
</dbReference>
<comment type="caution">
    <text evidence="1">The sequence shown here is derived from an EMBL/GenBank/DDBJ whole genome shotgun (WGS) entry which is preliminary data.</text>
</comment>
<keyword evidence="1" id="KW-0413">Isomerase</keyword>
<sequence>MKIKFLCPRWGFEHTDWDIFLTDVKMAGYAGIEWFPYGENADPQKVINLLQQHQLEFAIVMTVTGNHEHFKDYLAALKVQLLDLSAMRSPVLSPLHISAQTGREYFTEQQIEECLECCTTVSKQTGIPIYQETHRNKWTYAAHLVHPFLEKHPYLHLTLDVSHWFCVSESYLEDQEPAVNKAIQHARHIHARVGHTEGPQVWEPSAPEYTEALEAHLKIWDKWIDTRVKDGATHCTITPEFGPPPYMVFANRKGTPQQEQWRLNDWMKSLLERRYQEIINQSI</sequence>
<evidence type="ECO:0000313" key="2">
    <source>
        <dbReference type="Proteomes" id="UP001155483"/>
    </source>
</evidence>
<gene>
    <name evidence="1" type="ORF">OCK74_10785</name>
</gene>
<keyword evidence="2" id="KW-1185">Reference proteome</keyword>
<organism evidence="1 2">
    <name type="scientific">Paraflavisolibacter caeni</name>
    <dbReference type="NCBI Taxonomy" id="2982496"/>
    <lineage>
        <taxon>Bacteria</taxon>
        <taxon>Pseudomonadati</taxon>
        <taxon>Bacteroidota</taxon>
        <taxon>Chitinophagia</taxon>
        <taxon>Chitinophagales</taxon>
        <taxon>Chitinophagaceae</taxon>
        <taxon>Paraflavisolibacter</taxon>
    </lineage>
</organism>
<dbReference type="Proteomes" id="UP001155483">
    <property type="component" value="Unassembled WGS sequence"/>
</dbReference>
<accession>A0A9X2XXR3</accession>
<dbReference type="RefSeq" id="WP_279297043.1">
    <property type="nucleotide sequence ID" value="NZ_JAOTIF010000006.1"/>
</dbReference>
<protein>
    <submittedName>
        <fullName evidence="1">Sugar phosphate isomerase/epimerase</fullName>
    </submittedName>
</protein>